<protein>
    <recommendedName>
        <fullName evidence="3">Tetratricopeptide repeat protein</fullName>
    </recommendedName>
</protein>
<evidence type="ECO:0000313" key="1">
    <source>
        <dbReference type="EMBL" id="OKH91377.1"/>
    </source>
</evidence>
<organism evidence="1 2">
    <name type="scientific">Streptomyces uncialis</name>
    <dbReference type="NCBI Taxonomy" id="1048205"/>
    <lineage>
        <taxon>Bacteria</taxon>
        <taxon>Bacillati</taxon>
        <taxon>Actinomycetota</taxon>
        <taxon>Actinomycetes</taxon>
        <taxon>Kitasatosporales</taxon>
        <taxon>Streptomycetaceae</taxon>
        <taxon>Streptomyces</taxon>
    </lineage>
</organism>
<gene>
    <name evidence="1" type="ORF">AB852_31850</name>
</gene>
<accession>A0A1Q4V0N6</accession>
<dbReference type="Proteomes" id="UP000186455">
    <property type="component" value="Unassembled WGS sequence"/>
</dbReference>
<name>A0A1Q4V0N6_9ACTN</name>
<keyword evidence="2" id="KW-1185">Reference proteome</keyword>
<proteinExistence type="predicted"/>
<dbReference type="Gene3D" id="1.25.40.10">
    <property type="entry name" value="Tetratricopeptide repeat domain"/>
    <property type="match status" value="1"/>
</dbReference>
<dbReference type="STRING" id="1048205.AB852_31850"/>
<evidence type="ECO:0000313" key="2">
    <source>
        <dbReference type="Proteomes" id="UP000186455"/>
    </source>
</evidence>
<sequence length="200" mass="21765">MRAETEGRADDARELFERAWDLAADDYEACVAAHYLARHQTSPEGVLRWNQECLDRADRVGDERVTGFYPSLHLNLGSAHRELGRTDLAREQFVRAAARLDGLPPGEYATGMRFAVAEGLRATGGALPRDTDSGLGELLARLCARADLKALGMILPAHLGDLGSRDDRARLVTALGLVHAGRWLPQDEQEALGRVIGALG</sequence>
<evidence type="ECO:0008006" key="3">
    <source>
        <dbReference type="Google" id="ProtNLM"/>
    </source>
</evidence>
<dbReference type="AlphaFoldDB" id="A0A1Q4V0N6"/>
<dbReference type="RefSeq" id="WP_073794342.1">
    <property type="nucleotide sequence ID" value="NZ_LFBV01000010.1"/>
</dbReference>
<dbReference type="EMBL" id="LFBV01000010">
    <property type="protein sequence ID" value="OKH91377.1"/>
    <property type="molecule type" value="Genomic_DNA"/>
</dbReference>
<dbReference type="InterPro" id="IPR011990">
    <property type="entry name" value="TPR-like_helical_dom_sf"/>
</dbReference>
<dbReference type="SUPFAM" id="SSF48452">
    <property type="entry name" value="TPR-like"/>
    <property type="match status" value="1"/>
</dbReference>
<reference evidence="1 2" key="1">
    <citation type="submission" date="2015-06" db="EMBL/GenBank/DDBJ databases">
        <title>Cloning and characterization of the uncialamcin biosynthetic gene cluster.</title>
        <authorList>
            <person name="Yan X."/>
            <person name="Huang T."/>
            <person name="Ge H."/>
            <person name="Shen B."/>
        </authorList>
    </citation>
    <scope>NUCLEOTIDE SEQUENCE [LARGE SCALE GENOMIC DNA]</scope>
    <source>
        <strain evidence="1 2">DCA2648</strain>
    </source>
</reference>
<comment type="caution">
    <text evidence="1">The sequence shown here is derived from an EMBL/GenBank/DDBJ whole genome shotgun (WGS) entry which is preliminary data.</text>
</comment>